<dbReference type="Proteomes" id="UP001242313">
    <property type="component" value="Unassembled WGS sequence"/>
</dbReference>
<dbReference type="EMBL" id="JAUSUN010000004">
    <property type="protein sequence ID" value="MDQ0412641.1"/>
    <property type="molecule type" value="Genomic_DNA"/>
</dbReference>
<reference evidence="1 2" key="1">
    <citation type="submission" date="2023-07" db="EMBL/GenBank/DDBJ databases">
        <title>Genomic Encyclopedia of Type Strains, Phase IV (KMG-IV): sequencing the most valuable type-strain genomes for metagenomic binning, comparative biology and taxonomic classification.</title>
        <authorList>
            <person name="Goeker M."/>
        </authorList>
    </citation>
    <scope>NUCLEOTIDE SEQUENCE [LARGE SCALE GENOMIC DNA]</scope>
    <source>
        <strain evidence="1 2">DSM 19598</strain>
    </source>
</reference>
<sequence length="57" mass="7017">MARDKIRHSNYENRQMTVVLWRYFSGNEEFCRISKFILKNENRLTYIFDRGIITLTQ</sequence>
<comment type="caution">
    <text evidence="1">The sequence shown here is derived from an EMBL/GenBank/DDBJ whole genome shotgun (WGS) entry which is preliminary data.</text>
</comment>
<keyword evidence="2" id="KW-1185">Reference proteome</keyword>
<proteinExistence type="predicted"/>
<name>A0ABU0FRW5_9BACI</name>
<evidence type="ECO:0000313" key="2">
    <source>
        <dbReference type="Proteomes" id="UP001242313"/>
    </source>
</evidence>
<evidence type="ECO:0000313" key="1">
    <source>
        <dbReference type="EMBL" id="MDQ0412641.1"/>
    </source>
</evidence>
<gene>
    <name evidence="1" type="ORF">J2S25_000821</name>
</gene>
<accession>A0ABU0FRW5</accession>
<protein>
    <submittedName>
        <fullName evidence="1">Uncharacterized protein</fullName>
    </submittedName>
</protein>
<organism evidence="1 2">
    <name type="scientific">Mesobacillus stamsii</name>
    <dbReference type="NCBI Taxonomy" id="225347"/>
    <lineage>
        <taxon>Bacteria</taxon>
        <taxon>Bacillati</taxon>
        <taxon>Bacillota</taxon>
        <taxon>Bacilli</taxon>
        <taxon>Bacillales</taxon>
        <taxon>Bacillaceae</taxon>
        <taxon>Mesobacillus</taxon>
    </lineage>
</organism>